<evidence type="ECO:0000256" key="1">
    <source>
        <dbReference type="ARBA" id="ARBA00001633"/>
    </source>
</evidence>
<comment type="catalytic activity">
    <reaction evidence="1">
        <text>1-(2-carboxyphenylamino)-1-deoxy-D-ribulose 5-phosphate + H(+) = (1S,2R)-1-C-(indol-3-yl)glycerol 3-phosphate + CO2 + H2O</text>
        <dbReference type="Rhea" id="RHEA:23476"/>
        <dbReference type="ChEBI" id="CHEBI:15377"/>
        <dbReference type="ChEBI" id="CHEBI:15378"/>
        <dbReference type="ChEBI" id="CHEBI:16526"/>
        <dbReference type="ChEBI" id="CHEBI:58613"/>
        <dbReference type="ChEBI" id="CHEBI:58866"/>
        <dbReference type="EC" id="4.1.1.48"/>
    </reaction>
</comment>
<sequence>MPCRSRRPVSTCRRRAAENVRRRHLRVATTRWRVQLDYGEDDDDDDDGKGLEVMSEPEGEEAVQWYPEGALHPMVLRKFEEVHYGLQPRQPLHFRLKYLSSQPAGSIRKALRRRGTWPSVVVDLKHMSGTVDPPTAYNDLTMPWAADLFYRVYRQMGREPFGIRAMMVSTDRELYGLSTEALHDFVLNWKRTFRAGAGGDESLETPLPVIHKDLMVHPLQLAEAAEVGAKGVLLVAGCCLPDLEHLLNTAYALGLEAIVEVYNDEEVERSAAAGAGVMVMSNINRAKRVMQKGNAAALLERWCTHLHTLGVVCLAGGGIRTHEDVEQVRDTGADGIVLGEAMMRAAVDRNADEAADTLRHLLTGE</sequence>
<dbReference type="InterPro" id="IPR013798">
    <property type="entry name" value="Indole-3-glycerol_P_synth_dom"/>
</dbReference>
<keyword evidence="8" id="KW-0057">Aromatic amino acid biosynthesis</keyword>
<comment type="pathway">
    <text evidence="3">Amino-acid biosynthesis; L-tryptophan biosynthesis; L-tryptophan from chorismate: step 4/5.</text>
</comment>
<evidence type="ECO:0000259" key="11">
    <source>
        <dbReference type="Pfam" id="PF00218"/>
    </source>
</evidence>
<evidence type="ECO:0000313" key="13">
    <source>
        <dbReference type="Proteomes" id="UP001301350"/>
    </source>
</evidence>
<name>A0AAV9IRH8_CYACA</name>
<dbReference type="GO" id="GO:0004425">
    <property type="term" value="F:indole-3-glycerol-phosphate synthase activity"/>
    <property type="evidence" value="ECO:0007669"/>
    <property type="project" value="UniProtKB-EC"/>
</dbReference>
<dbReference type="EMBL" id="JANCYW010000003">
    <property type="protein sequence ID" value="KAK4534914.1"/>
    <property type="molecule type" value="Genomic_DNA"/>
</dbReference>
<keyword evidence="7" id="KW-0822">Tryptophan biosynthesis</keyword>
<comment type="subcellular location">
    <subcellularLocation>
        <location evidence="2">Plastid</location>
        <location evidence="2">Chloroplast</location>
    </subcellularLocation>
</comment>
<dbReference type="Proteomes" id="UP001301350">
    <property type="component" value="Unassembled WGS sequence"/>
</dbReference>
<reference evidence="12 13" key="1">
    <citation type="submission" date="2022-07" db="EMBL/GenBank/DDBJ databases">
        <title>Genome-wide signatures of adaptation to extreme environments.</title>
        <authorList>
            <person name="Cho C.H."/>
            <person name="Yoon H.S."/>
        </authorList>
    </citation>
    <scope>NUCLEOTIDE SEQUENCE [LARGE SCALE GENOMIC DNA]</scope>
    <source>
        <strain evidence="12 13">DBV 063 E5</strain>
    </source>
</reference>
<dbReference type="EC" id="4.1.1.48" evidence="4"/>
<dbReference type="PANTHER" id="PTHR22854:SF2">
    <property type="entry name" value="INDOLE-3-GLYCEROL-PHOSPHATE SYNTHASE"/>
    <property type="match status" value="1"/>
</dbReference>
<feature type="region of interest" description="Disordered" evidence="10">
    <location>
        <begin position="37"/>
        <end position="58"/>
    </location>
</feature>
<evidence type="ECO:0000256" key="6">
    <source>
        <dbReference type="ARBA" id="ARBA00022793"/>
    </source>
</evidence>
<dbReference type="SUPFAM" id="SSF51366">
    <property type="entry name" value="Ribulose-phoshate binding barrel"/>
    <property type="match status" value="1"/>
</dbReference>
<keyword evidence="5" id="KW-0028">Amino-acid biosynthesis</keyword>
<evidence type="ECO:0000256" key="5">
    <source>
        <dbReference type="ARBA" id="ARBA00022605"/>
    </source>
</evidence>
<evidence type="ECO:0000256" key="9">
    <source>
        <dbReference type="ARBA" id="ARBA00023239"/>
    </source>
</evidence>
<dbReference type="InterPro" id="IPR045186">
    <property type="entry name" value="Indole-3-glycerol_P_synth"/>
</dbReference>
<dbReference type="InterPro" id="IPR011060">
    <property type="entry name" value="RibuloseP-bd_barrel"/>
</dbReference>
<keyword evidence="13" id="KW-1185">Reference proteome</keyword>
<dbReference type="PANTHER" id="PTHR22854">
    <property type="entry name" value="TRYPTOPHAN BIOSYNTHESIS PROTEIN"/>
    <property type="match status" value="1"/>
</dbReference>
<dbReference type="GO" id="GO:0000162">
    <property type="term" value="P:L-tryptophan biosynthetic process"/>
    <property type="evidence" value="ECO:0007669"/>
    <property type="project" value="UniProtKB-KW"/>
</dbReference>
<evidence type="ECO:0000256" key="10">
    <source>
        <dbReference type="SAM" id="MobiDB-lite"/>
    </source>
</evidence>
<gene>
    <name evidence="12" type="ORF">CDCA_CDCA03G0939</name>
</gene>
<evidence type="ECO:0000256" key="2">
    <source>
        <dbReference type="ARBA" id="ARBA00004229"/>
    </source>
</evidence>
<accession>A0AAV9IRH8</accession>
<feature type="domain" description="Indole-3-glycerol phosphate synthase" evidence="11">
    <location>
        <begin position="206"/>
        <end position="346"/>
    </location>
</feature>
<keyword evidence="9" id="KW-0456">Lyase</keyword>
<evidence type="ECO:0000313" key="12">
    <source>
        <dbReference type="EMBL" id="KAK4534914.1"/>
    </source>
</evidence>
<dbReference type="GO" id="GO:0004640">
    <property type="term" value="F:phosphoribosylanthranilate isomerase activity"/>
    <property type="evidence" value="ECO:0007669"/>
    <property type="project" value="TreeGrafter"/>
</dbReference>
<evidence type="ECO:0000256" key="8">
    <source>
        <dbReference type="ARBA" id="ARBA00023141"/>
    </source>
</evidence>
<proteinExistence type="predicted"/>
<keyword evidence="6" id="KW-0210">Decarboxylase</keyword>
<dbReference type="InterPro" id="IPR013785">
    <property type="entry name" value="Aldolase_TIM"/>
</dbReference>
<dbReference type="GO" id="GO:0009507">
    <property type="term" value="C:chloroplast"/>
    <property type="evidence" value="ECO:0007669"/>
    <property type="project" value="UniProtKB-SubCell"/>
</dbReference>
<protein>
    <recommendedName>
        <fullName evidence="4">indole-3-glycerol-phosphate synthase</fullName>
        <ecNumber evidence="4">4.1.1.48</ecNumber>
    </recommendedName>
</protein>
<comment type="caution">
    <text evidence="12">The sequence shown here is derived from an EMBL/GenBank/DDBJ whole genome shotgun (WGS) entry which is preliminary data.</text>
</comment>
<evidence type="ECO:0000256" key="7">
    <source>
        <dbReference type="ARBA" id="ARBA00022822"/>
    </source>
</evidence>
<evidence type="ECO:0000256" key="4">
    <source>
        <dbReference type="ARBA" id="ARBA00012362"/>
    </source>
</evidence>
<dbReference type="AlphaFoldDB" id="A0AAV9IRH8"/>
<evidence type="ECO:0000256" key="3">
    <source>
        <dbReference type="ARBA" id="ARBA00004696"/>
    </source>
</evidence>
<organism evidence="12 13">
    <name type="scientific">Cyanidium caldarium</name>
    <name type="common">Red alga</name>
    <dbReference type="NCBI Taxonomy" id="2771"/>
    <lineage>
        <taxon>Eukaryota</taxon>
        <taxon>Rhodophyta</taxon>
        <taxon>Bangiophyceae</taxon>
        <taxon>Cyanidiales</taxon>
        <taxon>Cyanidiaceae</taxon>
        <taxon>Cyanidium</taxon>
    </lineage>
</organism>
<feature type="compositionally biased region" description="Acidic residues" evidence="10">
    <location>
        <begin position="38"/>
        <end position="47"/>
    </location>
</feature>
<dbReference type="Pfam" id="PF00218">
    <property type="entry name" value="IGPS"/>
    <property type="match status" value="1"/>
</dbReference>
<dbReference type="Gene3D" id="3.20.20.70">
    <property type="entry name" value="Aldolase class I"/>
    <property type="match status" value="1"/>
</dbReference>